<keyword evidence="2" id="KW-0808">Transferase</keyword>
<dbReference type="GO" id="GO:0051999">
    <property type="term" value="P:mannosyl-inositol phosphorylceramide biosynthetic process"/>
    <property type="evidence" value="ECO:0007669"/>
    <property type="project" value="TreeGrafter"/>
</dbReference>
<feature type="transmembrane region" description="Helical" evidence="4">
    <location>
        <begin position="93"/>
        <end position="119"/>
    </location>
</feature>
<feature type="region of interest" description="Disordered" evidence="3">
    <location>
        <begin position="460"/>
        <end position="546"/>
    </location>
</feature>
<dbReference type="SUPFAM" id="SSF53448">
    <property type="entry name" value="Nucleotide-diphospho-sugar transferases"/>
    <property type="match status" value="1"/>
</dbReference>
<evidence type="ECO:0000256" key="4">
    <source>
        <dbReference type="SAM" id="Phobius"/>
    </source>
</evidence>
<dbReference type="EMBL" id="CAJMWT010000416">
    <property type="protein sequence ID" value="CAE6343513.1"/>
    <property type="molecule type" value="Genomic_DNA"/>
</dbReference>
<evidence type="ECO:0000256" key="2">
    <source>
        <dbReference type="ARBA" id="ARBA00022679"/>
    </source>
</evidence>
<dbReference type="Pfam" id="PF04488">
    <property type="entry name" value="Gly_transf_sug"/>
    <property type="match status" value="1"/>
</dbReference>
<keyword evidence="4" id="KW-0472">Membrane</keyword>
<comment type="caution">
    <text evidence="5">The sequence shown here is derived from an EMBL/GenBank/DDBJ whole genome shotgun (WGS) entry which is preliminary data.</text>
</comment>
<evidence type="ECO:0000256" key="1">
    <source>
        <dbReference type="ARBA" id="ARBA00009003"/>
    </source>
</evidence>
<sequence length="546" mass="60112">MGTGVSICSACSLPGRARRRGSYGSLDWQAHLSLLGAHSAGGGSVRLCSDQKPRDRVPDAESKLKDPCSRCCLLSTFFSTFSPENSNNMGRRVLVAALSILGLFLVGTVVVLSSVSLFLKVPAATFIYEDEVPPDAWTGNLTDAPKTEVIPRIIHQTWKTDTLPERWQGVSKTCRDMMPDYEYMLWTDQAADDFIAEHYSWFLPTFRAYTYPIQRADTIRYFVLHHYGGVYLDLDVGCNRRLDPLLTYPVVLPKTIPVGVSNDLMFAAKGHPFMAQTIHALMTFDINYLINYPTVMFSTGPMFLSAQLSLFQSRNPTIANQVRVLSKPLYGKNAKPEEAPHAFFAHYYGSSWHADDAGFITFLGSHGRLLMILGLALLLFGLYRVFRPGAPGSPTRRRRGSGYTILLPRVVEDHGRTILDLGLFSIPMPATAPSSPSTTTRPQQNILFFLPAILQPGSLSRRNSNEGHELSPRVRSPAPVHPKDLEAGSALGLGLSSSSSARVSQDVRSRPSTPEPRPPPYASPATSPATSRWGGWAPWSPAVDRS</sequence>
<feature type="compositionally biased region" description="Basic and acidic residues" evidence="3">
    <location>
        <begin position="463"/>
        <end position="472"/>
    </location>
</feature>
<accession>A0A8H2W9X9</accession>
<dbReference type="PANTHER" id="PTHR32385">
    <property type="entry name" value="MANNOSYL PHOSPHORYLINOSITOL CERAMIDE SYNTHASE"/>
    <property type="match status" value="1"/>
</dbReference>
<dbReference type="InterPro" id="IPR051706">
    <property type="entry name" value="Glycosyltransferase_domain"/>
</dbReference>
<gene>
    <name evidence="5" type="ORF">RDB_LOCUS3601</name>
</gene>
<dbReference type="InterPro" id="IPR029044">
    <property type="entry name" value="Nucleotide-diphossugar_trans"/>
</dbReference>
<name>A0A8H2W9X9_9AGAM</name>
<feature type="compositionally biased region" description="Low complexity" evidence="3">
    <location>
        <begin position="487"/>
        <end position="501"/>
    </location>
</feature>
<protein>
    <submittedName>
        <fullName evidence="5">Uncharacterized protein</fullName>
    </submittedName>
</protein>
<dbReference type="FunFam" id="3.90.550.20:FF:000005">
    <property type="entry name" value="Unplaced genomic scaffold supercont1.17, whole genome shotgun sequence"/>
    <property type="match status" value="1"/>
</dbReference>
<feature type="compositionally biased region" description="Low complexity" evidence="3">
    <location>
        <begin position="523"/>
        <end position="532"/>
    </location>
</feature>
<keyword evidence="4" id="KW-0812">Transmembrane</keyword>
<evidence type="ECO:0000313" key="5">
    <source>
        <dbReference type="EMBL" id="CAE6343513.1"/>
    </source>
</evidence>
<dbReference type="InterPro" id="IPR007577">
    <property type="entry name" value="GlycoTrfase_DXD_sugar-bd_CS"/>
</dbReference>
<dbReference type="Gene3D" id="3.90.550.20">
    <property type="match status" value="1"/>
</dbReference>
<comment type="similarity">
    <text evidence="1">Belongs to the glycosyltransferase 32 family.</text>
</comment>
<keyword evidence="4" id="KW-1133">Transmembrane helix</keyword>
<dbReference type="GO" id="GO:0000030">
    <property type="term" value="F:mannosyltransferase activity"/>
    <property type="evidence" value="ECO:0007669"/>
    <property type="project" value="TreeGrafter"/>
</dbReference>
<evidence type="ECO:0000313" key="6">
    <source>
        <dbReference type="Proteomes" id="UP000663843"/>
    </source>
</evidence>
<dbReference type="AlphaFoldDB" id="A0A8H2W9X9"/>
<organism evidence="5 6">
    <name type="scientific">Rhizoctonia solani</name>
    <dbReference type="NCBI Taxonomy" id="456999"/>
    <lineage>
        <taxon>Eukaryota</taxon>
        <taxon>Fungi</taxon>
        <taxon>Dikarya</taxon>
        <taxon>Basidiomycota</taxon>
        <taxon>Agaricomycotina</taxon>
        <taxon>Agaricomycetes</taxon>
        <taxon>Cantharellales</taxon>
        <taxon>Ceratobasidiaceae</taxon>
        <taxon>Rhizoctonia</taxon>
    </lineage>
</organism>
<reference evidence="5" key="1">
    <citation type="submission" date="2021-01" db="EMBL/GenBank/DDBJ databases">
        <authorList>
            <person name="Kaushik A."/>
        </authorList>
    </citation>
    <scope>NUCLEOTIDE SEQUENCE</scope>
    <source>
        <strain evidence="5">AG2-2IIIB</strain>
    </source>
</reference>
<feature type="compositionally biased region" description="Pro residues" evidence="3">
    <location>
        <begin position="513"/>
        <end position="522"/>
    </location>
</feature>
<proteinExistence type="inferred from homology"/>
<evidence type="ECO:0000256" key="3">
    <source>
        <dbReference type="SAM" id="MobiDB-lite"/>
    </source>
</evidence>
<dbReference type="PANTHER" id="PTHR32385:SF15">
    <property type="entry name" value="INOSITOL PHOSPHOCERAMIDE MANNOSYLTRANSFERASE 1"/>
    <property type="match status" value="1"/>
</dbReference>
<feature type="transmembrane region" description="Helical" evidence="4">
    <location>
        <begin position="369"/>
        <end position="386"/>
    </location>
</feature>
<dbReference type="GO" id="GO:0016020">
    <property type="term" value="C:membrane"/>
    <property type="evidence" value="ECO:0007669"/>
    <property type="project" value="GOC"/>
</dbReference>
<dbReference type="Proteomes" id="UP000663843">
    <property type="component" value="Unassembled WGS sequence"/>
</dbReference>